<reference evidence="5 6" key="1">
    <citation type="submission" date="2017-07" db="EMBL/GenBank/DDBJ databases">
        <title>Genome Sequence of Antarctobacter heliothermus Strain SMS3 Isolated from a culture of the Diatom Skeletonema marinoi.</title>
        <authorList>
            <person name="Topel M."/>
            <person name="Pinder M.I.M."/>
            <person name="Johansson O.N."/>
            <person name="Kourtchenko O."/>
            <person name="Godhe A."/>
            <person name="Clarke A.K."/>
        </authorList>
    </citation>
    <scope>NUCLEOTIDE SEQUENCE [LARGE SCALE GENOMIC DNA]</scope>
    <source>
        <strain evidence="5 6">SMS3</strain>
    </source>
</reference>
<dbReference type="InterPro" id="IPR028082">
    <property type="entry name" value="Peripla_BP_I"/>
</dbReference>
<dbReference type="RefSeq" id="WP_198319796.1">
    <property type="nucleotide sequence ID" value="NZ_CP022540.1"/>
</dbReference>
<dbReference type="PANTHER" id="PTHR30146">
    <property type="entry name" value="LACI-RELATED TRANSCRIPTIONAL REPRESSOR"/>
    <property type="match status" value="1"/>
</dbReference>
<keyword evidence="6" id="KW-1185">Reference proteome</keyword>
<sequence length="336" mass="35283">MSDPRKWVTMGDVARAAGVGKITVSRALRTPAKVSPDTLAKVQKAVDALGYVRDETAGALSSQRSRVVGALVSTLDRPVFATTIRGLEEGLSAGGLQLLLGSTRYAPDKEARMVSTLLGRRPDALVLTSTDHTPQTRRLLGNAGLPVIELWELPDDPIFAAVGFSNRAAGRDMTRHLIDAGRKHPVFLRVANANDTRADLREAGYCGALDGLEPRILSLPADDSQSGPDFGARGLAQALACWPDTDAVICVSDGLAVGAWCEAMRRGLDVPGALAITGFGDIDVAGDAGLALTTIRIDGEAIGREAARLTLAATAGEPLADRIIDLGYTLVRRATG</sequence>
<dbReference type="PANTHER" id="PTHR30146:SF33">
    <property type="entry name" value="TRANSCRIPTIONAL REGULATOR"/>
    <property type="match status" value="1"/>
</dbReference>
<dbReference type="InterPro" id="IPR000843">
    <property type="entry name" value="HTH_LacI"/>
</dbReference>
<dbReference type="SUPFAM" id="SSF53822">
    <property type="entry name" value="Periplasmic binding protein-like I"/>
    <property type="match status" value="1"/>
</dbReference>
<dbReference type="Gene3D" id="3.40.50.2300">
    <property type="match status" value="2"/>
</dbReference>
<dbReference type="SUPFAM" id="SSF47413">
    <property type="entry name" value="lambda repressor-like DNA-binding domains"/>
    <property type="match status" value="1"/>
</dbReference>
<evidence type="ECO:0000256" key="3">
    <source>
        <dbReference type="ARBA" id="ARBA00023163"/>
    </source>
</evidence>
<protein>
    <submittedName>
        <fullName evidence="5">HTH-type transcriptional regulator GntR</fullName>
    </submittedName>
</protein>
<dbReference type="InterPro" id="IPR001761">
    <property type="entry name" value="Peripla_BP/Lac1_sug-bd_dom"/>
</dbReference>
<dbReference type="InterPro" id="IPR010982">
    <property type="entry name" value="Lambda_DNA-bd_dom_sf"/>
</dbReference>
<gene>
    <name evidence="5" type="ORF">ANTHELSMS3_02335</name>
</gene>
<name>A0A222E4X8_9RHOB</name>
<dbReference type="EMBL" id="CP022540">
    <property type="protein sequence ID" value="ASP21011.1"/>
    <property type="molecule type" value="Genomic_DNA"/>
</dbReference>
<dbReference type="CDD" id="cd01575">
    <property type="entry name" value="PBP1_GntR"/>
    <property type="match status" value="1"/>
</dbReference>
<dbReference type="GO" id="GO:0000976">
    <property type="term" value="F:transcription cis-regulatory region binding"/>
    <property type="evidence" value="ECO:0007669"/>
    <property type="project" value="TreeGrafter"/>
</dbReference>
<dbReference type="KEGG" id="aht:ANTHELSMS3_02335"/>
<proteinExistence type="predicted"/>
<dbReference type="Proteomes" id="UP000203589">
    <property type="component" value="Chromosome"/>
</dbReference>
<dbReference type="Pfam" id="PF00356">
    <property type="entry name" value="LacI"/>
    <property type="match status" value="1"/>
</dbReference>
<dbReference type="GO" id="GO:0003700">
    <property type="term" value="F:DNA-binding transcription factor activity"/>
    <property type="evidence" value="ECO:0007669"/>
    <property type="project" value="TreeGrafter"/>
</dbReference>
<evidence type="ECO:0000256" key="2">
    <source>
        <dbReference type="ARBA" id="ARBA00023125"/>
    </source>
</evidence>
<dbReference type="Gene3D" id="1.10.260.40">
    <property type="entry name" value="lambda repressor-like DNA-binding domains"/>
    <property type="match status" value="1"/>
</dbReference>
<evidence type="ECO:0000256" key="1">
    <source>
        <dbReference type="ARBA" id="ARBA00023015"/>
    </source>
</evidence>
<dbReference type="Pfam" id="PF00532">
    <property type="entry name" value="Peripla_BP_1"/>
    <property type="match status" value="1"/>
</dbReference>
<evidence type="ECO:0000313" key="5">
    <source>
        <dbReference type="EMBL" id="ASP21011.1"/>
    </source>
</evidence>
<evidence type="ECO:0000259" key="4">
    <source>
        <dbReference type="PROSITE" id="PS50932"/>
    </source>
</evidence>
<dbReference type="PROSITE" id="PS00356">
    <property type="entry name" value="HTH_LACI_1"/>
    <property type="match status" value="1"/>
</dbReference>
<dbReference type="CDD" id="cd01392">
    <property type="entry name" value="HTH_LacI"/>
    <property type="match status" value="1"/>
</dbReference>
<keyword evidence="3" id="KW-0804">Transcription</keyword>
<evidence type="ECO:0000313" key="6">
    <source>
        <dbReference type="Proteomes" id="UP000203589"/>
    </source>
</evidence>
<keyword evidence="2" id="KW-0238">DNA-binding</keyword>
<organism evidence="5 6">
    <name type="scientific">Antarctobacter heliothermus</name>
    <dbReference type="NCBI Taxonomy" id="74033"/>
    <lineage>
        <taxon>Bacteria</taxon>
        <taxon>Pseudomonadati</taxon>
        <taxon>Pseudomonadota</taxon>
        <taxon>Alphaproteobacteria</taxon>
        <taxon>Rhodobacterales</taxon>
        <taxon>Roseobacteraceae</taxon>
        <taxon>Antarctobacter</taxon>
    </lineage>
</organism>
<dbReference type="PROSITE" id="PS50932">
    <property type="entry name" value="HTH_LACI_2"/>
    <property type="match status" value="1"/>
</dbReference>
<dbReference type="SMART" id="SM00354">
    <property type="entry name" value="HTH_LACI"/>
    <property type="match status" value="1"/>
</dbReference>
<feature type="domain" description="HTH lacI-type" evidence="4">
    <location>
        <begin position="8"/>
        <end position="62"/>
    </location>
</feature>
<accession>A0A222E4X8</accession>
<dbReference type="AlphaFoldDB" id="A0A222E4X8"/>
<keyword evidence="1" id="KW-0805">Transcription regulation</keyword>